<comment type="caution">
    <text evidence="1">The sequence shown here is derived from an EMBL/GenBank/DDBJ whole genome shotgun (WGS) entry which is preliminary data.</text>
</comment>
<feature type="non-terminal residue" evidence="1">
    <location>
        <position position="1"/>
    </location>
</feature>
<accession>A0A4C1VCX4</accession>
<sequence>IAPLRVIELLDSISPAAALDVPIVRTFPSVLRTYNPSAAPPAADPERVMKTSSILLFQYNCYFIQISFYTIPQYHCRVVSATIAATASYQGPTTHYDNLNASLMQVPGCKRVVTDGPTSSSATTNNNSTPGPDVLFEARNESLLYKTIFDIPPHLSNYLGYSFENHTEVVLLPAAPPA</sequence>
<dbReference type="Proteomes" id="UP000299102">
    <property type="component" value="Unassembled WGS sequence"/>
</dbReference>
<dbReference type="AlphaFoldDB" id="A0A4C1VCX4"/>
<dbReference type="EMBL" id="BGZK01000322">
    <property type="protein sequence ID" value="GBP36701.1"/>
    <property type="molecule type" value="Genomic_DNA"/>
</dbReference>
<reference evidence="1 2" key="1">
    <citation type="journal article" date="2019" name="Commun. Biol.">
        <title>The bagworm genome reveals a unique fibroin gene that provides high tensile strength.</title>
        <authorList>
            <person name="Kono N."/>
            <person name="Nakamura H."/>
            <person name="Ohtoshi R."/>
            <person name="Tomita M."/>
            <person name="Numata K."/>
            <person name="Arakawa K."/>
        </authorList>
    </citation>
    <scope>NUCLEOTIDE SEQUENCE [LARGE SCALE GENOMIC DNA]</scope>
</reference>
<keyword evidence="2" id="KW-1185">Reference proteome</keyword>
<proteinExistence type="predicted"/>
<name>A0A4C1VCX4_EUMVA</name>
<gene>
    <name evidence="1" type="ORF">EVAR_24703_1</name>
</gene>
<evidence type="ECO:0000313" key="2">
    <source>
        <dbReference type="Proteomes" id="UP000299102"/>
    </source>
</evidence>
<organism evidence="1 2">
    <name type="scientific">Eumeta variegata</name>
    <name type="common">Bagworm moth</name>
    <name type="synonym">Eumeta japonica</name>
    <dbReference type="NCBI Taxonomy" id="151549"/>
    <lineage>
        <taxon>Eukaryota</taxon>
        <taxon>Metazoa</taxon>
        <taxon>Ecdysozoa</taxon>
        <taxon>Arthropoda</taxon>
        <taxon>Hexapoda</taxon>
        <taxon>Insecta</taxon>
        <taxon>Pterygota</taxon>
        <taxon>Neoptera</taxon>
        <taxon>Endopterygota</taxon>
        <taxon>Lepidoptera</taxon>
        <taxon>Glossata</taxon>
        <taxon>Ditrysia</taxon>
        <taxon>Tineoidea</taxon>
        <taxon>Psychidae</taxon>
        <taxon>Oiketicinae</taxon>
        <taxon>Eumeta</taxon>
    </lineage>
</organism>
<protein>
    <submittedName>
        <fullName evidence="1">Uncharacterized protein</fullName>
    </submittedName>
</protein>
<evidence type="ECO:0000313" key="1">
    <source>
        <dbReference type="EMBL" id="GBP36701.1"/>
    </source>
</evidence>